<keyword evidence="2 5" id="KW-0812">Transmembrane</keyword>
<keyword evidence="3 5" id="KW-1133">Transmembrane helix</keyword>
<evidence type="ECO:0000259" key="7">
    <source>
        <dbReference type="Pfam" id="PF13886"/>
    </source>
</evidence>
<protein>
    <recommendedName>
        <fullName evidence="7">TM7S3/TM198-like domain-containing protein</fullName>
    </recommendedName>
</protein>
<feature type="transmembrane region" description="Helical" evidence="5">
    <location>
        <begin position="499"/>
        <end position="518"/>
    </location>
</feature>
<organism evidence="8 9">
    <name type="scientific">Electrophorus voltai</name>
    <dbReference type="NCBI Taxonomy" id="2609070"/>
    <lineage>
        <taxon>Eukaryota</taxon>
        <taxon>Metazoa</taxon>
        <taxon>Chordata</taxon>
        <taxon>Craniata</taxon>
        <taxon>Vertebrata</taxon>
        <taxon>Euteleostomi</taxon>
        <taxon>Actinopterygii</taxon>
        <taxon>Neopterygii</taxon>
        <taxon>Teleostei</taxon>
        <taxon>Ostariophysi</taxon>
        <taxon>Gymnotiformes</taxon>
        <taxon>Gymnotoidei</taxon>
        <taxon>Gymnotidae</taxon>
        <taxon>Electrophorus</taxon>
    </lineage>
</organism>
<dbReference type="GO" id="GO:0043069">
    <property type="term" value="P:negative regulation of programmed cell death"/>
    <property type="evidence" value="ECO:0007669"/>
    <property type="project" value="TreeGrafter"/>
</dbReference>
<proteinExistence type="predicted"/>
<feature type="signal peptide" evidence="6">
    <location>
        <begin position="1"/>
        <end position="22"/>
    </location>
</feature>
<evidence type="ECO:0000256" key="4">
    <source>
        <dbReference type="ARBA" id="ARBA00023136"/>
    </source>
</evidence>
<keyword evidence="6" id="KW-0732">Signal</keyword>
<dbReference type="GO" id="GO:0005886">
    <property type="term" value="C:plasma membrane"/>
    <property type="evidence" value="ECO:0007669"/>
    <property type="project" value="TreeGrafter"/>
</dbReference>
<evidence type="ECO:0000313" key="9">
    <source>
        <dbReference type="Proteomes" id="UP001239994"/>
    </source>
</evidence>
<evidence type="ECO:0000256" key="6">
    <source>
        <dbReference type="SAM" id="SignalP"/>
    </source>
</evidence>
<accession>A0AAD8YYZ4</accession>
<dbReference type="InterPro" id="IPR042502">
    <property type="entry name" value="TM7SF3"/>
</dbReference>
<dbReference type="Pfam" id="PF25992">
    <property type="entry name" value="Ig_TM7SF3_N"/>
    <property type="match status" value="2"/>
</dbReference>
<evidence type="ECO:0000256" key="1">
    <source>
        <dbReference type="ARBA" id="ARBA00004141"/>
    </source>
</evidence>
<evidence type="ECO:0000256" key="5">
    <source>
        <dbReference type="SAM" id="Phobius"/>
    </source>
</evidence>
<dbReference type="PANTHER" id="PTHR15937">
    <property type="entry name" value="TRANSMEMBRANE 7 SUPERFAMILY MEMBER 3"/>
    <property type="match status" value="1"/>
</dbReference>
<evidence type="ECO:0000256" key="3">
    <source>
        <dbReference type="ARBA" id="ARBA00022989"/>
    </source>
</evidence>
<feature type="transmembrane region" description="Helical" evidence="5">
    <location>
        <begin position="312"/>
        <end position="332"/>
    </location>
</feature>
<evidence type="ECO:0000256" key="2">
    <source>
        <dbReference type="ARBA" id="ARBA00022692"/>
    </source>
</evidence>
<keyword evidence="4 5" id="KW-0472">Membrane</keyword>
<dbReference type="InterPro" id="IPR025256">
    <property type="entry name" value="TM7S3/TM198-like_dom"/>
</dbReference>
<sequence length="581" mass="64146">MSRIRRGYFVFLLLACLGLRRAQDENQVVFSLGMFQNVSVPENGSVQVLVSQIPAEVAFITLQFHTQDSNVTLSYEKVPVYGYSLTAVDAGLLFPLKSGQSSLSCFLLAPDGEPVTGIGVLLPYTSTDPVPGGCNLEFPLENDPNIYLRYNLFETVIRFAPANIGSTSTWQQNHVILWPLMFSLSFLCPSPPPPPAFRDVSPPACDVGTGSTTRWRLQYDVYQYFLPENDLSEQSLTSGMKKFASVSSMVENGRKLVTLSSKDHAEVSFNSIPGQGVIYSVIVRDPTANASASYVPVHTYACSLASTLDSCATLELFCMGFAFTACFFFVLITRTTSLDYDIRLALTALVGVVGGVILVMTWWRFGSAMSCVVVVGLILGFLISSIVFFTPLGDMDVFHNDMVFWVTFSCIVVVVPVFFIRWPREGNIVACGVVGAYTVVLAVNAYTYTSLSYVTLDVLKRLLNDDFSRAFISVPLQLIAIMARASSSSVSISFAPPDFILISVWSVLALGGTALQLYRERSRPFFPPSPYVLWRQERERRNTNVLDPSHHTPSLATRLLARARRLLHHPEPAGERTPLLL</sequence>
<gene>
    <name evidence="8" type="ORF">P4O66_015504</name>
</gene>
<feature type="domain" description="TM7S3/TM198-like" evidence="7">
    <location>
        <begin position="311"/>
        <end position="517"/>
    </location>
</feature>
<feature type="transmembrane region" description="Helical" evidence="5">
    <location>
        <begin position="369"/>
        <end position="390"/>
    </location>
</feature>
<feature type="transmembrane region" description="Helical" evidence="5">
    <location>
        <begin position="402"/>
        <end position="420"/>
    </location>
</feature>
<feature type="transmembrane region" description="Helical" evidence="5">
    <location>
        <begin position="344"/>
        <end position="363"/>
    </location>
</feature>
<dbReference type="Pfam" id="PF13886">
    <property type="entry name" value="TM7S3_TM198"/>
    <property type="match status" value="1"/>
</dbReference>
<comment type="caution">
    <text evidence="8">The sequence shown here is derived from an EMBL/GenBank/DDBJ whole genome shotgun (WGS) entry which is preliminary data.</text>
</comment>
<feature type="chain" id="PRO_5042095383" description="TM7S3/TM198-like domain-containing protein" evidence="6">
    <location>
        <begin position="23"/>
        <end position="581"/>
    </location>
</feature>
<dbReference type="PANTHER" id="PTHR15937:SF3">
    <property type="entry name" value="TRANSMEMBRANE 7 SUPERFAMILY MEMBER 3"/>
    <property type="match status" value="1"/>
</dbReference>
<keyword evidence="9" id="KW-1185">Reference proteome</keyword>
<comment type="subcellular location">
    <subcellularLocation>
        <location evidence="1">Membrane</location>
        <topology evidence="1">Multi-pass membrane protein</topology>
    </subcellularLocation>
</comment>
<dbReference type="EMBL" id="JAROKS010000022">
    <property type="protein sequence ID" value="KAK1789592.1"/>
    <property type="molecule type" value="Genomic_DNA"/>
</dbReference>
<dbReference type="Proteomes" id="UP001239994">
    <property type="component" value="Unassembled WGS sequence"/>
</dbReference>
<name>A0AAD8YYZ4_9TELE</name>
<evidence type="ECO:0000313" key="8">
    <source>
        <dbReference type="EMBL" id="KAK1789592.1"/>
    </source>
</evidence>
<dbReference type="AlphaFoldDB" id="A0AAD8YYZ4"/>
<feature type="transmembrane region" description="Helical" evidence="5">
    <location>
        <begin position="426"/>
        <end position="446"/>
    </location>
</feature>
<reference evidence="8" key="1">
    <citation type="submission" date="2023-03" db="EMBL/GenBank/DDBJ databases">
        <title>Electrophorus voltai genome.</title>
        <authorList>
            <person name="Bian C."/>
        </authorList>
    </citation>
    <scope>NUCLEOTIDE SEQUENCE</scope>
    <source>
        <strain evidence="8">CB-2022</strain>
        <tissue evidence="8">Muscle</tissue>
    </source>
</reference>